<dbReference type="InterPro" id="IPR036084">
    <property type="entry name" value="Ser_inhib-like_sf"/>
</dbReference>
<feature type="signal peptide" evidence="3">
    <location>
        <begin position="1"/>
        <end position="21"/>
    </location>
</feature>
<dbReference type="Gene3D" id="2.10.25.10">
    <property type="entry name" value="Laminin"/>
    <property type="match status" value="1"/>
</dbReference>
<evidence type="ECO:0000313" key="5">
    <source>
        <dbReference type="EMBL" id="CAH1173857.1"/>
    </source>
</evidence>
<reference evidence="5" key="1">
    <citation type="submission" date="2022-01" db="EMBL/GenBank/DDBJ databases">
        <authorList>
            <person name="King R."/>
        </authorList>
    </citation>
    <scope>NUCLEOTIDE SEQUENCE</scope>
</reference>
<feature type="domain" description="TIL" evidence="4">
    <location>
        <begin position="25"/>
        <end position="82"/>
    </location>
</feature>
<feature type="chain" id="PRO_5040403568" description="TIL domain-containing protein" evidence="3">
    <location>
        <begin position="22"/>
        <end position="82"/>
    </location>
</feature>
<dbReference type="EMBL" id="OU896712">
    <property type="protein sequence ID" value="CAH1173857.1"/>
    <property type="molecule type" value="Genomic_DNA"/>
</dbReference>
<evidence type="ECO:0000256" key="2">
    <source>
        <dbReference type="ARBA" id="ARBA00023157"/>
    </source>
</evidence>
<evidence type="ECO:0000256" key="3">
    <source>
        <dbReference type="SAM" id="SignalP"/>
    </source>
</evidence>
<evidence type="ECO:0000259" key="4">
    <source>
        <dbReference type="Pfam" id="PF01826"/>
    </source>
</evidence>
<organism evidence="5 6">
    <name type="scientific">Phaedon cochleariae</name>
    <name type="common">Mustard beetle</name>
    <dbReference type="NCBI Taxonomy" id="80249"/>
    <lineage>
        <taxon>Eukaryota</taxon>
        <taxon>Metazoa</taxon>
        <taxon>Ecdysozoa</taxon>
        <taxon>Arthropoda</taxon>
        <taxon>Hexapoda</taxon>
        <taxon>Insecta</taxon>
        <taxon>Pterygota</taxon>
        <taxon>Neoptera</taxon>
        <taxon>Endopterygota</taxon>
        <taxon>Coleoptera</taxon>
        <taxon>Polyphaga</taxon>
        <taxon>Cucujiformia</taxon>
        <taxon>Chrysomeloidea</taxon>
        <taxon>Chrysomelidae</taxon>
        <taxon>Chrysomelinae</taxon>
        <taxon>Chrysomelini</taxon>
        <taxon>Phaedon</taxon>
    </lineage>
</organism>
<dbReference type="InterPro" id="IPR002919">
    <property type="entry name" value="TIL_dom"/>
</dbReference>
<keyword evidence="1" id="KW-0646">Protease inhibitor</keyword>
<dbReference type="PANTHER" id="PTHR23259">
    <property type="entry name" value="RIDDLE"/>
    <property type="match status" value="1"/>
</dbReference>
<dbReference type="SUPFAM" id="SSF57567">
    <property type="entry name" value="Serine protease inhibitors"/>
    <property type="match status" value="1"/>
</dbReference>
<proteinExistence type="predicted"/>
<dbReference type="OrthoDB" id="6724430at2759"/>
<keyword evidence="6" id="KW-1185">Reference proteome</keyword>
<protein>
    <recommendedName>
        <fullName evidence="4">TIL domain-containing protein</fullName>
    </recommendedName>
</protein>
<keyword evidence="2" id="KW-1015">Disulfide bond</keyword>
<dbReference type="Pfam" id="PF01826">
    <property type="entry name" value="TIL"/>
    <property type="match status" value="1"/>
</dbReference>
<dbReference type="CDD" id="cd19941">
    <property type="entry name" value="TIL"/>
    <property type="match status" value="1"/>
</dbReference>
<dbReference type="GO" id="GO:0030414">
    <property type="term" value="F:peptidase inhibitor activity"/>
    <property type="evidence" value="ECO:0007669"/>
    <property type="project" value="UniProtKB-KW"/>
</dbReference>
<gene>
    <name evidence="5" type="ORF">PHAECO_LOCUS10612</name>
</gene>
<dbReference type="AlphaFoldDB" id="A0A9P0DRJ4"/>
<evidence type="ECO:0000313" key="6">
    <source>
        <dbReference type="Proteomes" id="UP001153737"/>
    </source>
</evidence>
<dbReference type="Proteomes" id="UP001153737">
    <property type="component" value="Chromosome 6"/>
</dbReference>
<sequence length="82" mass="8748">MLAKIIIVFTLLCVSVHLIQGALNCPENEFSGCEPCGGQATCQNRNPGEGKACILRCTASCVCNNGFIRRQTSGKCIPINDC</sequence>
<evidence type="ECO:0000256" key="1">
    <source>
        <dbReference type="ARBA" id="ARBA00022690"/>
    </source>
</evidence>
<reference evidence="5" key="2">
    <citation type="submission" date="2022-10" db="EMBL/GenBank/DDBJ databases">
        <authorList>
            <consortium name="ENA_rothamsted_submissions"/>
            <consortium name="culmorum"/>
            <person name="King R."/>
        </authorList>
    </citation>
    <scope>NUCLEOTIDE SEQUENCE</scope>
</reference>
<accession>A0A9P0DRJ4</accession>
<keyword evidence="3" id="KW-0732">Signal</keyword>
<dbReference type="InterPro" id="IPR051368">
    <property type="entry name" value="SerProtInhib-TIL_Domain"/>
</dbReference>
<name>A0A9P0DRJ4_PHACE</name>
<dbReference type="PANTHER" id="PTHR23259:SF70">
    <property type="entry name" value="ACCESSORY GLAND PROTEIN ACP62F-RELATED"/>
    <property type="match status" value="1"/>
</dbReference>